<gene>
    <name evidence="11" type="ORF">Cvel_27180</name>
</gene>
<evidence type="ECO:0000256" key="3">
    <source>
        <dbReference type="ARBA" id="ARBA00022670"/>
    </source>
</evidence>
<dbReference type="EMBL" id="CDMZ01002580">
    <property type="protein sequence ID" value="CEM42975.1"/>
    <property type="molecule type" value="Genomic_DNA"/>
</dbReference>
<dbReference type="GO" id="GO:0006515">
    <property type="term" value="P:protein quality control for misfolded or incompletely synthesized proteins"/>
    <property type="evidence" value="ECO:0007669"/>
    <property type="project" value="TreeGrafter"/>
</dbReference>
<dbReference type="EC" id="3.4.21.92" evidence="8"/>
<evidence type="ECO:0000256" key="6">
    <source>
        <dbReference type="PROSITE-ProRule" id="PRU10085"/>
    </source>
</evidence>
<proteinExistence type="inferred from homology"/>
<dbReference type="PhylomeDB" id="A0A0G4HFU3"/>
<dbReference type="AlphaFoldDB" id="A0A0G4HFU3"/>
<evidence type="ECO:0000256" key="2">
    <source>
        <dbReference type="ARBA" id="ARBA00022640"/>
    </source>
</evidence>
<dbReference type="InterPro" id="IPR033135">
    <property type="entry name" value="ClpP_His_AS"/>
</dbReference>
<feature type="active site" evidence="6">
    <location>
        <position position="175"/>
    </location>
</feature>
<comment type="similarity">
    <text evidence="1 9">Belongs to the peptidase S14 family.</text>
</comment>
<dbReference type="FunFam" id="3.90.226.10:FF:000002">
    <property type="entry name" value="ATP-dependent Clp protease proteolytic subunit"/>
    <property type="match status" value="1"/>
</dbReference>
<reference evidence="11" key="1">
    <citation type="submission" date="2014-11" db="EMBL/GenBank/DDBJ databases">
        <authorList>
            <person name="Otto D Thomas"/>
            <person name="Naeem Raeece"/>
        </authorList>
    </citation>
    <scope>NUCLEOTIDE SEQUENCE</scope>
</reference>
<evidence type="ECO:0000256" key="9">
    <source>
        <dbReference type="RuleBase" id="RU003567"/>
    </source>
</evidence>
<dbReference type="GO" id="GO:0009368">
    <property type="term" value="C:endopeptidase Clp complex"/>
    <property type="evidence" value="ECO:0007669"/>
    <property type="project" value="TreeGrafter"/>
</dbReference>
<evidence type="ECO:0000256" key="1">
    <source>
        <dbReference type="ARBA" id="ARBA00007039"/>
    </source>
</evidence>
<dbReference type="InterPro" id="IPR001907">
    <property type="entry name" value="ClpP"/>
</dbReference>
<name>A0A0G4HFU3_9ALVE</name>
<keyword evidence="3 8" id="KW-0645">Protease</keyword>
<dbReference type="InterPro" id="IPR018215">
    <property type="entry name" value="ClpP_Ser_AS"/>
</dbReference>
<dbReference type="PRINTS" id="PR00127">
    <property type="entry name" value="CLPPROTEASEP"/>
</dbReference>
<protein>
    <recommendedName>
        <fullName evidence="9">ATP-dependent Clp protease proteolytic subunit</fullName>
        <ecNumber evidence="8">3.4.21.92</ecNumber>
    </recommendedName>
</protein>
<keyword evidence="2" id="KW-0934">Plastid</keyword>
<dbReference type="HAMAP" id="MF_00444">
    <property type="entry name" value="ClpP"/>
    <property type="match status" value="1"/>
</dbReference>
<dbReference type="PANTHER" id="PTHR10381">
    <property type="entry name" value="ATP-DEPENDENT CLP PROTEASE PROTEOLYTIC SUBUNIT"/>
    <property type="match status" value="1"/>
</dbReference>
<feature type="active site" evidence="7">
    <location>
        <position position="200"/>
    </location>
</feature>
<feature type="signal peptide" evidence="10">
    <location>
        <begin position="1"/>
        <end position="21"/>
    </location>
</feature>
<dbReference type="GO" id="GO:0004176">
    <property type="term" value="F:ATP-dependent peptidase activity"/>
    <property type="evidence" value="ECO:0007669"/>
    <property type="project" value="InterPro"/>
</dbReference>
<evidence type="ECO:0000256" key="10">
    <source>
        <dbReference type="SAM" id="SignalP"/>
    </source>
</evidence>
<keyword evidence="4 8" id="KW-0378">Hydrolase</keyword>
<evidence type="ECO:0000313" key="11">
    <source>
        <dbReference type="EMBL" id="CEM42975.1"/>
    </source>
</evidence>
<sequence length="284" mass="30787">MRGRLCMLMTLSVYVFFPSFAFHSPSTSLFSHERFQRRAPLLSNERRSSTSLNFDLASSSEGSDALSEPAIPFRGSGSGLVRASPSPEVSLPGGTDVVSRLLDQRILLLGTQVTDEVANALVGQLLYLANQDPEKDIKLFINSPGGSVTAGMAIFDTMMFVPCDIETVCFGTAASMGSFLLAAGTKGKRKSLPNAKVMIHQPLGGAQGAAADIEIQAKELLHTRERLNRLLSFMTGQDLAKVRSDTDRDFWMTAEEARDYGLVDEVVETKTSKLIQIPPLPTLA</sequence>
<dbReference type="NCBIfam" id="NF001368">
    <property type="entry name" value="PRK00277.1"/>
    <property type="match status" value="1"/>
</dbReference>
<evidence type="ECO:0000256" key="4">
    <source>
        <dbReference type="ARBA" id="ARBA00022801"/>
    </source>
</evidence>
<dbReference type="VEuPathDB" id="CryptoDB:Cvel_27180"/>
<dbReference type="SUPFAM" id="SSF52096">
    <property type="entry name" value="ClpP/crotonase"/>
    <property type="match status" value="1"/>
</dbReference>
<evidence type="ECO:0000256" key="7">
    <source>
        <dbReference type="PROSITE-ProRule" id="PRU10086"/>
    </source>
</evidence>
<dbReference type="Pfam" id="PF00574">
    <property type="entry name" value="CLP_protease"/>
    <property type="match status" value="1"/>
</dbReference>
<dbReference type="GO" id="GO:0051117">
    <property type="term" value="F:ATPase binding"/>
    <property type="evidence" value="ECO:0007669"/>
    <property type="project" value="TreeGrafter"/>
</dbReference>
<dbReference type="InterPro" id="IPR023562">
    <property type="entry name" value="ClpP/TepA"/>
</dbReference>
<dbReference type="GO" id="GO:0004252">
    <property type="term" value="F:serine-type endopeptidase activity"/>
    <property type="evidence" value="ECO:0007669"/>
    <property type="project" value="UniProtKB-EC"/>
</dbReference>
<dbReference type="PROSITE" id="PS00381">
    <property type="entry name" value="CLP_PROTEASE_SER"/>
    <property type="match status" value="1"/>
</dbReference>
<feature type="chain" id="PRO_5005191479" description="ATP-dependent Clp protease proteolytic subunit" evidence="10">
    <location>
        <begin position="22"/>
        <end position="284"/>
    </location>
</feature>
<dbReference type="Gene3D" id="3.90.226.10">
    <property type="entry name" value="2-enoyl-CoA Hydratase, Chain A, domain 1"/>
    <property type="match status" value="1"/>
</dbReference>
<dbReference type="InterPro" id="IPR029045">
    <property type="entry name" value="ClpP/crotonase-like_dom_sf"/>
</dbReference>
<dbReference type="CDD" id="cd07017">
    <property type="entry name" value="S14_ClpP_2"/>
    <property type="match status" value="1"/>
</dbReference>
<keyword evidence="10" id="KW-0732">Signal</keyword>
<organism evidence="11">
    <name type="scientific">Chromera velia CCMP2878</name>
    <dbReference type="NCBI Taxonomy" id="1169474"/>
    <lineage>
        <taxon>Eukaryota</taxon>
        <taxon>Sar</taxon>
        <taxon>Alveolata</taxon>
        <taxon>Colpodellida</taxon>
        <taxon>Chromeraceae</taxon>
        <taxon>Chromera</taxon>
    </lineage>
</organism>
<dbReference type="PROSITE" id="PS00382">
    <property type="entry name" value="CLP_PROTEASE_HIS"/>
    <property type="match status" value="1"/>
</dbReference>
<dbReference type="NCBIfam" id="NF009205">
    <property type="entry name" value="PRK12553.1"/>
    <property type="match status" value="1"/>
</dbReference>
<evidence type="ECO:0000256" key="5">
    <source>
        <dbReference type="ARBA" id="ARBA00022825"/>
    </source>
</evidence>
<keyword evidence="5 8" id="KW-0720">Serine protease</keyword>
<accession>A0A0G4HFU3</accession>
<dbReference type="PANTHER" id="PTHR10381:SF15">
    <property type="entry name" value="CHLOROPLASTIC ATP-DEPENDENT CLP PROTEASE PROTEOLYTIC SUBUNIT 1"/>
    <property type="match status" value="1"/>
</dbReference>
<evidence type="ECO:0000256" key="8">
    <source>
        <dbReference type="RuleBase" id="RU000549"/>
    </source>
</evidence>